<evidence type="ECO:0000256" key="9">
    <source>
        <dbReference type="ARBA" id="ARBA00022842"/>
    </source>
</evidence>
<organism evidence="13 14">
    <name type="scientific">Photobacterium pectinilyticum</name>
    <dbReference type="NCBI Taxonomy" id="2906793"/>
    <lineage>
        <taxon>Bacteria</taxon>
        <taxon>Pseudomonadati</taxon>
        <taxon>Pseudomonadota</taxon>
        <taxon>Gammaproteobacteria</taxon>
        <taxon>Vibrionales</taxon>
        <taxon>Vibrionaceae</taxon>
        <taxon>Photobacterium</taxon>
    </lineage>
</organism>
<dbReference type="Gene3D" id="3.30.200.20">
    <property type="entry name" value="Phosphorylase Kinase, domain 1"/>
    <property type="match status" value="1"/>
</dbReference>
<comment type="catalytic activity">
    <reaction evidence="10">
        <text>L-threonyl-[protein] + ATP = O-phospho-L-threonyl-[protein] + ADP + H(+)</text>
        <dbReference type="Rhea" id="RHEA:46608"/>
        <dbReference type="Rhea" id="RHEA-COMP:11060"/>
        <dbReference type="Rhea" id="RHEA-COMP:11605"/>
        <dbReference type="ChEBI" id="CHEBI:15378"/>
        <dbReference type="ChEBI" id="CHEBI:30013"/>
        <dbReference type="ChEBI" id="CHEBI:30616"/>
        <dbReference type="ChEBI" id="CHEBI:61977"/>
        <dbReference type="ChEBI" id="CHEBI:456216"/>
        <dbReference type="EC" id="2.7.11.1"/>
    </reaction>
</comment>
<dbReference type="CDD" id="cd05145">
    <property type="entry name" value="RIO1_like"/>
    <property type="match status" value="1"/>
</dbReference>
<gene>
    <name evidence="13" type="ORF">NHN17_14520</name>
</gene>
<dbReference type="GO" id="GO:0016301">
    <property type="term" value="F:kinase activity"/>
    <property type="evidence" value="ECO:0007669"/>
    <property type="project" value="UniProtKB-KW"/>
</dbReference>
<name>A0ABT1N5X7_9GAMM</name>
<keyword evidence="3" id="KW-0723">Serine/threonine-protein kinase</keyword>
<evidence type="ECO:0000313" key="14">
    <source>
        <dbReference type="Proteomes" id="UP001524460"/>
    </source>
</evidence>
<evidence type="ECO:0000256" key="1">
    <source>
        <dbReference type="ARBA" id="ARBA00009196"/>
    </source>
</evidence>
<sequence length="295" mass="33457">MKIPKRIQPLVDDGLVDEVTSQLMSGKEASVYIVRCGDTIRCAKVYKETTQRSFKKAAAYREGRKVRNSRRARAMEKGSGFGREQQEKVWQSAEVDALYKLAAAGVRVPEPFGCFDGVLLMELVTDEEGYVAPRLNDVVMSAEQAREDHQTMMTYVVKMLCVGLIHGDLSEFNVLVDEKGPVIIDLPQAVDASANNNAEWMLARDINNIRDYYSQFAPELQNTEYAKEIWALFEKGDLTPETELTGNFEESDTEADIATIMQEIDAARDEERYRRERIKEAKEGVDESKFNWAES</sequence>
<proteinExistence type="inferred from homology"/>
<dbReference type="RefSeq" id="WP_255043299.1">
    <property type="nucleotide sequence ID" value="NZ_JANEYT010000033.1"/>
</dbReference>
<dbReference type="InterPro" id="IPR011009">
    <property type="entry name" value="Kinase-like_dom_sf"/>
</dbReference>
<dbReference type="InterPro" id="IPR018935">
    <property type="entry name" value="RIO_kinase_CS"/>
</dbReference>
<evidence type="ECO:0000256" key="4">
    <source>
        <dbReference type="ARBA" id="ARBA00022679"/>
    </source>
</evidence>
<evidence type="ECO:0000259" key="12">
    <source>
        <dbReference type="SMART" id="SM00090"/>
    </source>
</evidence>
<dbReference type="InterPro" id="IPR000687">
    <property type="entry name" value="RIO_kinase"/>
</dbReference>
<evidence type="ECO:0000256" key="8">
    <source>
        <dbReference type="ARBA" id="ARBA00022840"/>
    </source>
</evidence>
<evidence type="ECO:0000256" key="10">
    <source>
        <dbReference type="ARBA" id="ARBA00047899"/>
    </source>
</evidence>
<evidence type="ECO:0000256" key="7">
    <source>
        <dbReference type="ARBA" id="ARBA00022777"/>
    </source>
</evidence>
<evidence type="ECO:0000256" key="5">
    <source>
        <dbReference type="ARBA" id="ARBA00022723"/>
    </source>
</evidence>
<keyword evidence="14" id="KW-1185">Reference proteome</keyword>
<dbReference type="Gene3D" id="1.10.510.10">
    <property type="entry name" value="Transferase(Phosphotransferase) domain 1"/>
    <property type="match status" value="1"/>
</dbReference>
<dbReference type="PANTHER" id="PTHR45723">
    <property type="entry name" value="SERINE/THREONINE-PROTEIN KINASE RIO1"/>
    <property type="match status" value="1"/>
</dbReference>
<dbReference type="EMBL" id="JANEYT010000033">
    <property type="protein sequence ID" value="MCQ1059264.1"/>
    <property type="molecule type" value="Genomic_DNA"/>
</dbReference>
<keyword evidence="5" id="KW-0479">Metal-binding</keyword>
<dbReference type="SUPFAM" id="SSF56112">
    <property type="entry name" value="Protein kinase-like (PK-like)"/>
    <property type="match status" value="1"/>
</dbReference>
<accession>A0ABT1N5X7</accession>
<dbReference type="InterPro" id="IPR048148">
    <property type="entry name" value="Prot_kin_PA4780"/>
</dbReference>
<evidence type="ECO:0000256" key="11">
    <source>
        <dbReference type="ARBA" id="ARBA00048679"/>
    </source>
</evidence>
<evidence type="ECO:0000256" key="3">
    <source>
        <dbReference type="ARBA" id="ARBA00022527"/>
    </source>
</evidence>
<protein>
    <recommendedName>
        <fullName evidence="2">non-specific serine/threonine protein kinase</fullName>
        <ecNumber evidence="2">2.7.11.1</ecNumber>
    </recommendedName>
</protein>
<comment type="caution">
    <text evidence="13">The sequence shown here is derived from an EMBL/GenBank/DDBJ whole genome shotgun (WGS) entry which is preliminary data.</text>
</comment>
<evidence type="ECO:0000313" key="13">
    <source>
        <dbReference type="EMBL" id="MCQ1059264.1"/>
    </source>
</evidence>
<comment type="catalytic activity">
    <reaction evidence="11">
        <text>L-seryl-[protein] + ATP = O-phospho-L-seryl-[protein] + ADP + H(+)</text>
        <dbReference type="Rhea" id="RHEA:17989"/>
        <dbReference type="Rhea" id="RHEA-COMP:9863"/>
        <dbReference type="Rhea" id="RHEA-COMP:11604"/>
        <dbReference type="ChEBI" id="CHEBI:15378"/>
        <dbReference type="ChEBI" id="CHEBI:29999"/>
        <dbReference type="ChEBI" id="CHEBI:30616"/>
        <dbReference type="ChEBI" id="CHEBI:83421"/>
        <dbReference type="ChEBI" id="CHEBI:456216"/>
        <dbReference type="EC" id="2.7.11.1"/>
    </reaction>
</comment>
<keyword evidence="8" id="KW-0067">ATP-binding</keyword>
<keyword evidence="4" id="KW-0808">Transferase</keyword>
<dbReference type="Proteomes" id="UP001524460">
    <property type="component" value="Unassembled WGS sequence"/>
</dbReference>
<dbReference type="InterPro" id="IPR018934">
    <property type="entry name" value="RIO_dom"/>
</dbReference>
<dbReference type="NCBIfam" id="NF041645">
    <property type="entry name" value="prot_kin_PA4780"/>
    <property type="match status" value="1"/>
</dbReference>
<feature type="domain" description="RIO kinase" evidence="12">
    <location>
        <begin position="5"/>
        <end position="235"/>
    </location>
</feature>
<keyword evidence="9" id="KW-0460">Magnesium</keyword>
<keyword evidence="6" id="KW-0547">Nucleotide-binding</keyword>
<dbReference type="SMART" id="SM00090">
    <property type="entry name" value="RIO"/>
    <property type="match status" value="1"/>
</dbReference>
<dbReference type="EC" id="2.7.11.1" evidence="2"/>
<keyword evidence="7 13" id="KW-0418">Kinase</keyword>
<dbReference type="PROSITE" id="PS01245">
    <property type="entry name" value="RIO1"/>
    <property type="match status" value="1"/>
</dbReference>
<reference evidence="13 14" key="1">
    <citation type="submission" date="2022-07" db="EMBL/GenBank/DDBJ databases">
        <title>Photobacterium pectinilyticum sp. nov., a marine bacterium isolated from surface seawater of Qingdao offshore.</title>
        <authorList>
            <person name="Wang X."/>
        </authorList>
    </citation>
    <scope>NUCLEOTIDE SEQUENCE [LARGE SCALE GENOMIC DNA]</scope>
    <source>
        <strain evidence="13 14">ZSDE20</strain>
    </source>
</reference>
<evidence type="ECO:0000256" key="2">
    <source>
        <dbReference type="ARBA" id="ARBA00012513"/>
    </source>
</evidence>
<comment type="similarity">
    <text evidence="1">Belongs to the protein kinase superfamily. RIO-type Ser/Thr kinase family.</text>
</comment>
<dbReference type="InterPro" id="IPR051272">
    <property type="entry name" value="RIO-type_Ser/Thr_kinase"/>
</dbReference>
<dbReference type="Pfam" id="PF01163">
    <property type="entry name" value="RIO1"/>
    <property type="match status" value="1"/>
</dbReference>
<evidence type="ECO:0000256" key="6">
    <source>
        <dbReference type="ARBA" id="ARBA00022741"/>
    </source>
</evidence>